<evidence type="ECO:0000313" key="2">
    <source>
        <dbReference type="EMBL" id="GAJ00351.1"/>
    </source>
</evidence>
<organism evidence="2">
    <name type="scientific">marine sediment metagenome</name>
    <dbReference type="NCBI Taxonomy" id="412755"/>
    <lineage>
        <taxon>unclassified sequences</taxon>
        <taxon>metagenomes</taxon>
        <taxon>ecological metagenomes</taxon>
    </lineage>
</organism>
<keyword evidence="1" id="KW-0812">Transmembrane</keyword>
<keyword evidence="1" id="KW-1133">Transmembrane helix</keyword>
<keyword evidence="1" id="KW-0472">Membrane</keyword>
<proteinExistence type="predicted"/>
<gene>
    <name evidence="2" type="ORF">S12H4_27831</name>
</gene>
<name>X1UKB7_9ZZZZ</name>
<evidence type="ECO:0000256" key="1">
    <source>
        <dbReference type="SAM" id="Phobius"/>
    </source>
</evidence>
<protein>
    <submittedName>
        <fullName evidence="2">Uncharacterized protein</fullName>
    </submittedName>
</protein>
<dbReference type="AlphaFoldDB" id="X1UKB7"/>
<sequence>MNQLCRDWEDVIILKIVIGIIKLLRIILNKMAKAKACKICNRIY</sequence>
<accession>X1UKB7</accession>
<dbReference type="EMBL" id="BARW01015917">
    <property type="protein sequence ID" value="GAJ00351.1"/>
    <property type="molecule type" value="Genomic_DNA"/>
</dbReference>
<comment type="caution">
    <text evidence="2">The sequence shown here is derived from an EMBL/GenBank/DDBJ whole genome shotgun (WGS) entry which is preliminary data.</text>
</comment>
<reference evidence="2" key="1">
    <citation type="journal article" date="2014" name="Front. Microbiol.">
        <title>High frequency of phylogenetically diverse reductive dehalogenase-homologous genes in deep subseafloor sedimentary metagenomes.</title>
        <authorList>
            <person name="Kawai M."/>
            <person name="Futagami T."/>
            <person name="Toyoda A."/>
            <person name="Takaki Y."/>
            <person name="Nishi S."/>
            <person name="Hori S."/>
            <person name="Arai W."/>
            <person name="Tsubouchi T."/>
            <person name="Morono Y."/>
            <person name="Uchiyama I."/>
            <person name="Ito T."/>
            <person name="Fujiyama A."/>
            <person name="Inagaki F."/>
            <person name="Takami H."/>
        </authorList>
    </citation>
    <scope>NUCLEOTIDE SEQUENCE</scope>
    <source>
        <strain evidence="2">Expedition CK06-06</strain>
    </source>
</reference>
<feature type="non-terminal residue" evidence="2">
    <location>
        <position position="44"/>
    </location>
</feature>
<feature type="transmembrane region" description="Helical" evidence="1">
    <location>
        <begin position="12"/>
        <end position="28"/>
    </location>
</feature>